<dbReference type="PROSITE" id="PS51384">
    <property type="entry name" value="FAD_FR"/>
    <property type="match status" value="1"/>
</dbReference>
<dbReference type="SUPFAM" id="SSF52343">
    <property type="entry name" value="Ferredoxin reductase-like, C-terminal NADP-linked domain"/>
    <property type="match status" value="1"/>
</dbReference>
<dbReference type="PRINTS" id="PR00371">
    <property type="entry name" value="FPNCR"/>
</dbReference>
<dbReference type="InterPro" id="IPR001709">
    <property type="entry name" value="Flavoprot_Pyr_Nucl_cyt_Rdtase"/>
</dbReference>
<keyword evidence="1" id="KW-1133">Transmembrane helix</keyword>
<dbReference type="EMBL" id="MFAK01000039">
    <property type="protein sequence ID" value="OGD74184.1"/>
    <property type="molecule type" value="Genomic_DNA"/>
</dbReference>
<dbReference type="InterPro" id="IPR017927">
    <property type="entry name" value="FAD-bd_FR_type"/>
</dbReference>
<feature type="transmembrane region" description="Helical" evidence="1">
    <location>
        <begin position="111"/>
        <end position="132"/>
    </location>
</feature>
<dbReference type="Gene3D" id="2.40.30.10">
    <property type="entry name" value="Translation factors"/>
    <property type="match status" value="1"/>
</dbReference>
<dbReference type="AlphaFoldDB" id="A0A1F5F4B7"/>
<comment type="caution">
    <text evidence="3">The sequence shown here is derived from an EMBL/GenBank/DDBJ whole genome shotgun (WGS) entry which is preliminary data.</text>
</comment>
<proteinExistence type="predicted"/>
<keyword evidence="1" id="KW-0472">Membrane</keyword>
<name>A0A1F5F4B7_9BACT</name>
<dbReference type="Proteomes" id="UP000176191">
    <property type="component" value="Unassembled WGS sequence"/>
</dbReference>
<dbReference type="PANTHER" id="PTHR47354:SF5">
    <property type="entry name" value="PROTEIN RFBI"/>
    <property type="match status" value="1"/>
</dbReference>
<dbReference type="InterPro" id="IPR017938">
    <property type="entry name" value="Riboflavin_synthase-like_b-brl"/>
</dbReference>
<organism evidence="3 4">
    <name type="scientific">Candidatus Collierbacteria bacterium RIFOXYA2_FULL_46_10</name>
    <dbReference type="NCBI Taxonomy" id="1817726"/>
    <lineage>
        <taxon>Bacteria</taxon>
        <taxon>Candidatus Collieribacteriota</taxon>
    </lineage>
</organism>
<dbReference type="GO" id="GO:0016491">
    <property type="term" value="F:oxidoreductase activity"/>
    <property type="evidence" value="ECO:0007669"/>
    <property type="project" value="InterPro"/>
</dbReference>
<dbReference type="InterPro" id="IPR039261">
    <property type="entry name" value="FNR_nucleotide-bd"/>
</dbReference>
<gene>
    <name evidence="3" type="ORF">A2228_03275</name>
</gene>
<dbReference type="PRINTS" id="PR00410">
    <property type="entry name" value="PHEHYDRXLASE"/>
</dbReference>
<dbReference type="PANTHER" id="PTHR47354">
    <property type="entry name" value="NADH OXIDOREDUCTASE HCR"/>
    <property type="match status" value="1"/>
</dbReference>
<dbReference type="Pfam" id="PF00970">
    <property type="entry name" value="FAD_binding_6"/>
    <property type="match status" value="1"/>
</dbReference>
<dbReference type="InterPro" id="IPR008333">
    <property type="entry name" value="Cbr1-like_FAD-bd_dom"/>
</dbReference>
<evidence type="ECO:0000313" key="3">
    <source>
        <dbReference type="EMBL" id="OGD74184.1"/>
    </source>
</evidence>
<dbReference type="InterPro" id="IPR050415">
    <property type="entry name" value="MRET"/>
</dbReference>
<dbReference type="SUPFAM" id="SSF63380">
    <property type="entry name" value="Riboflavin synthase domain-like"/>
    <property type="match status" value="1"/>
</dbReference>
<accession>A0A1F5F4B7</accession>
<protein>
    <recommendedName>
        <fullName evidence="2">FAD-binding FR-type domain-containing protein</fullName>
    </recommendedName>
</protein>
<dbReference type="InterPro" id="IPR001433">
    <property type="entry name" value="OxRdtase_FAD/NAD-bd"/>
</dbReference>
<keyword evidence="1" id="KW-0812">Transmembrane</keyword>
<dbReference type="Gene3D" id="3.40.50.80">
    <property type="entry name" value="Nucleotide-binding domain of ferredoxin-NADP reductase (FNR) module"/>
    <property type="match status" value="1"/>
</dbReference>
<evidence type="ECO:0000256" key="1">
    <source>
        <dbReference type="SAM" id="Phobius"/>
    </source>
</evidence>
<sequence length="237" mass="27453">MKYIARVSEKIYLTENQHFWLIKLELTKPDRISFTAGQYASLRVDERGMRRSYSIASTPDNEHGINLVAEMVPGGVGSTYLQKIKLGEEVEILAPLGQFVIQKTELRNNNLLFVATGSGIVPLWSMINDLLINKHERRQMRLHWGMRSEEDLFWVDNLERLAETYPNFVFDIVLSKPSEKWELCSGHVQDCLMRDFPQGLTQWEAYVCGRQAVVIEIAAKLEELGMKREDIYHEKFS</sequence>
<reference evidence="3 4" key="1">
    <citation type="journal article" date="2016" name="Nat. Commun.">
        <title>Thousands of microbial genomes shed light on interconnected biogeochemical processes in an aquifer system.</title>
        <authorList>
            <person name="Anantharaman K."/>
            <person name="Brown C.T."/>
            <person name="Hug L.A."/>
            <person name="Sharon I."/>
            <person name="Castelle C.J."/>
            <person name="Probst A.J."/>
            <person name="Thomas B.C."/>
            <person name="Singh A."/>
            <person name="Wilkins M.J."/>
            <person name="Karaoz U."/>
            <person name="Brodie E.L."/>
            <person name="Williams K.H."/>
            <person name="Hubbard S.S."/>
            <person name="Banfield J.F."/>
        </authorList>
    </citation>
    <scope>NUCLEOTIDE SEQUENCE [LARGE SCALE GENOMIC DNA]</scope>
</reference>
<dbReference type="Pfam" id="PF00175">
    <property type="entry name" value="NAD_binding_1"/>
    <property type="match status" value="1"/>
</dbReference>
<feature type="domain" description="FAD-binding FR-type" evidence="2">
    <location>
        <begin position="1"/>
        <end position="102"/>
    </location>
</feature>
<evidence type="ECO:0000313" key="4">
    <source>
        <dbReference type="Proteomes" id="UP000176191"/>
    </source>
</evidence>
<evidence type="ECO:0000259" key="2">
    <source>
        <dbReference type="PROSITE" id="PS51384"/>
    </source>
</evidence>